<evidence type="ECO:0000313" key="2">
    <source>
        <dbReference type="EMBL" id="ODS30397.1"/>
    </source>
</evidence>
<evidence type="ECO:0000313" key="3">
    <source>
        <dbReference type="Proteomes" id="UP000094056"/>
    </source>
</evidence>
<dbReference type="AlphaFoldDB" id="A0A1E3X460"/>
<evidence type="ECO:0000256" key="1">
    <source>
        <dbReference type="SAM" id="Phobius"/>
    </source>
</evidence>
<keyword evidence="1" id="KW-0472">Membrane</keyword>
<keyword evidence="1" id="KW-1133">Transmembrane helix</keyword>
<proteinExistence type="predicted"/>
<feature type="transmembrane region" description="Helical" evidence="1">
    <location>
        <begin position="43"/>
        <end position="65"/>
    </location>
</feature>
<reference evidence="2 3" key="1">
    <citation type="submission" date="2016-07" db="EMBL/GenBank/DDBJ databases">
        <title>Draft genome of Scalindua rubra, obtained from a brine-seawater interface in the Red Sea, sheds light on salt adaptation in anammox bacteria.</title>
        <authorList>
            <person name="Speth D.R."/>
            <person name="Lagkouvardos I."/>
            <person name="Wang Y."/>
            <person name="Qian P.-Y."/>
            <person name="Dutilh B.E."/>
            <person name="Jetten M.S."/>
        </authorList>
    </citation>
    <scope>NUCLEOTIDE SEQUENCE [LARGE SCALE GENOMIC DNA]</scope>
    <source>
        <strain evidence="2">BSI-1</strain>
    </source>
</reference>
<evidence type="ECO:0008006" key="4">
    <source>
        <dbReference type="Google" id="ProtNLM"/>
    </source>
</evidence>
<dbReference type="PROSITE" id="PS00409">
    <property type="entry name" value="PROKAR_NTER_METHYL"/>
    <property type="match status" value="1"/>
</dbReference>
<name>A0A1E3X460_9BACT</name>
<dbReference type="Proteomes" id="UP000094056">
    <property type="component" value="Unassembled WGS sequence"/>
</dbReference>
<dbReference type="EMBL" id="MAYW01000232">
    <property type="protein sequence ID" value="ODS30397.1"/>
    <property type="molecule type" value="Genomic_DNA"/>
</dbReference>
<organism evidence="2 3">
    <name type="scientific">Candidatus Scalindua rubra</name>
    <dbReference type="NCBI Taxonomy" id="1872076"/>
    <lineage>
        <taxon>Bacteria</taxon>
        <taxon>Pseudomonadati</taxon>
        <taxon>Planctomycetota</taxon>
        <taxon>Candidatus Brocadiia</taxon>
        <taxon>Candidatus Brocadiales</taxon>
        <taxon>Candidatus Scalinduaceae</taxon>
        <taxon>Candidatus Scalindua</taxon>
    </lineage>
</organism>
<sequence>MFIHPWNAISKRFQGVVVIHYRRTKPCAIQAADKLTSERGLTLIETIMITVVAGMLLAVFLPTFLTSLQQGTKPEIYATALYIAQEEIEKKKGVGYTNAANGEDSISVTIKGRTYTGNVVTEYVEYSSDDKSFNTSDSSTEYKRVAVTVTGHNIGNISLWTILPKDFYDPDANK</sequence>
<accession>A0A1E3X460</accession>
<comment type="caution">
    <text evidence="2">The sequence shown here is derived from an EMBL/GenBank/DDBJ whole genome shotgun (WGS) entry which is preliminary data.</text>
</comment>
<protein>
    <recommendedName>
        <fullName evidence="4">Type II secretion system protein</fullName>
    </recommendedName>
</protein>
<keyword evidence="1" id="KW-0812">Transmembrane</keyword>
<dbReference type="InterPro" id="IPR012902">
    <property type="entry name" value="N_methyl_site"/>
</dbReference>
<gene>
    <name evidence="2" type="ORF">SCARUB_04495</name>
</gene>